<keyword evidence="2" id="KW-1185">Reference proteome</keyword>
<comment type="caution">
    <text evidence="1">The sequence shown here is derived from an EMBL/GenBank/DDBJ whole genome shotgun (WGS) entry which is preliminary data.</text>
</comment>
<name>A0AAV9RWH2_9TELE</name>
<reference evidence="1 2" key="1">
    <citation type="submission" date="2021-06" db="EMBL/GenBank/DDBJ databases">
        <authorList>
            <person name="Palmer J.M."/>
        </authorList>
    </citation>
    <scope>NUCLEOTIDE SEQUENCE [LARGE SCALE GENOMIC DNA]</scope>
    <source>
        <strain evidence="1 2">MEX-2019</strain>
        <tissue evidence="1">Muscle</tissue>
    </source>
</reference>
<gene>
    <name evidence="1" type="ORF">CRENBAI_021260</name>
</gene>
<protein>
    <submittedName>
        <fullName evidence="1">Uncharacterized protein</fullName>
    </submittedName>
</protein>
<dbReference type="EMBL" id="JAHHUM010001211">
    <property type="protein sequence ID" value="KAK5613474.1"/>
    <property type="molecule type" value="Genomic_DNA"/>
</dbReference>
<evidence type="ECO:0000313" key="1">
    <source>
        <dbReference type="EMBL" id="KAK5613474.1"/>
    </source>
</evidence>
<organism evidence="1 2">
    <name type="scientific">Crenichthys baileyi</name>
    <name type="common">White River springfish</name>
    <dbReference type="NCBI Taxonomy" id="28760"/>
    <lineage>
        <taxon>Eukaryota</taxon>
        <taxon>Metazoa</taxon>
        <taxon>Chordata</taxon>
        <taxon>Craniata</taxon>
        <taxon>Vertebrata</taxon>
        <taxon>Euteleostomi</taxon>
        <taxon>Actinopterygii</taxon>
        <taxon>Neopterygii</taxon>
        <taxon>Teleostei</taxon>
        <taxon>Neoteleostei</taxon>
        <taxon>Acanthomorphata</taxon>
        <taxon>Ovalentaria</taxon>
        <taxon>Atherinomorphae</taxon>
        <taxon>Cyprinodontiformes</taxon>
        <taxon>Goodeidae</taxon>
        <taxon>Crenichthys</taxon>
    </lineage>
</organism>
<accession>A0AAV9RWH2</accession>
<dbReference type="AlphaFoldDB" id="A0AAV9RWH2"/>
<evidence type="ECO:0000313" key="2">
    <source>
        <dbReference type="Proteomes" id="UP001311232"/>
    </source>
</evidence>
<dbReference type="Proteomes" id="UP001311232">
    <property type="component" value="Unassembled WGS sequence"/>
</dbReference>
<sequence>MKKSEVRSCEKTQSTGTLGSVCICVLGSDTEAMGPRRKTSKLQPLVGSIVEEQPLTAFERKDYINELSHEVLCHIFRYSSDSC</sequence>
<proteinExistence type="predicted"/>